<dbReference type="Proteomes" id="UP000196320">
    <property type="component" value="Unassembled WGS sequence"/>
</dbReference>
<protein>
    <recommendedName>
        <fullName evidence="4">Antitermination protein NusB</fullName>
    </recommendedName>
</protein>
<feature type="transmembrane region" description="Helical" evidence="1">
    <location>
        <begin position="6"/>
        <end position="26"/>
    </location>
</feature>
<evidence type="ECO:0000256" key="1">
    <source>
        <dbReference type="SAM" id="Phobius"/>
    </source>
</evidence>
<keyword evidence="3" id="KW-1185">Reference proteome</keyword>
<organism evidence="2 3">
    <name type="scientific">Microbacterium esteraromaticum</name>
    <dbReference type="NCBI Taxonomy" id="57043"/>
    <lineage>
        <taxon>Bacteria</taxon>
        <taxon>Bacillati</taxon>
        <taxon>Actinomycetota</taxon>
        <taxon>Actinomycetes</taxon>
        <taxon>Micrococcales</taxon>
        <taxon>Microbacteriaceae</taxon>
        <taxon>Microbacterium</taxon>
    </lineage>
</organism>
<gene>
    <name evidence="2" type="ORF">FM104_14825</name>
</gene>
<proteinExistence type="predicted"/>
<feature type="transmembrane region" description="Helical" evidence="1">
    <location>
        <begin position="33"/>
        <end position="53"/>
    </location>
</feature>
<dbReference type="RefSeq" id="WP_087132981.1">
    <property type="nucleotide sequence ID" value="NZ_FUKO01000041.1"/>
</dbReference>
<keyword evidence="1" id="KW-1133">Transmembrane helix</keyword>
<accession>A0A1R4KQP6</accession>
<reference evidence="2 3" key="1">
    <citation type="submission" date="2017-02" db="EMBL/GenBank/DDBJ databases">
        <authorList>
            <person name="Peterson S.W."/>
        </authorList>
    </citation>
    <scope>NUCLEOTIDE SEQUENCE [LARGE SCALE GENOMIC DNA]</scope>
    <source>
        <strain evidence="2 3">B Mb 05.01</strain>
    </source>
</reference>
<dbReference type="OrthoDB" id="6053908at2"/>
<name>A0A1R4KQP6_9MICO</name>
<evidence type="ECO:0000313" key="3">
    <source>
        <dbReference type="Proteomes" id="UP000196320"/>
    </source>
</evidence>
<keyword evidence="1" id="KW-0472">Membrane</keyword>
<evidence type="ECO:0000313" key="2">
    <source>
        <dbReference type="EMBL" id="SJN46334.1"/>
    </source>
</evidence>
<evidence type="ECO:0008006" key="4">
    <source>
        <dbReference type="Google" id="ProtNLM"/>
    </source>
</evidence>
<dbReference type="AlphaFoldDB" id="A0A1R4KQP6"/>
<sequence>MDWQQTASVGSAVWTSVALLTAAVAGMQGRGKLWWFFITMIFGPIALFFLAIWTEPLEKRDSA</sequence>
<keyword evidence="1" id="KW-0812">Transmembrane</keyword>
<dbReference type="EMBL" id="FUKO01000041">
    <property type="protein sequence ID" value="SJN46334.1"/>
    <property type="molecule type" value="Genomic_DNA"/>
</dbReference>